<proteinExistence type="predicted"/>
<evidence type="ECO:0000313" key="1">
    <source>
        <dbReference type="EMBL" id="KAI5663128.1"/>
    </source>
</evidence>
<evidence type="ECO:0000313" key="2">
    <source>
        <dbReference type="Proteomes" id="UP001060085"/>
    </source>
</evidence>
<sequence length="145" mass="17132">MEYDPPRKKPQPINNEDQSRVKPTIQHKNLPHKRAGFVLESTNRVEFAYVLKYEFPVSNNESEYEELLAGFGMTLARNIEQLIIQRDSKVVFRQVTSSFEAKEENMKWYLQLAKRLTSQFKATRFEKIHRRQNRKVDDLSKAITG</sequence>
<protein>
    <submittedName>
        <fullName evidence="1">Uncharacterized protein</fullName>
    </submittedName>
</protein>
<gene>
    <name evidence="1" type="ORF">M9H77_22451</name>
</gene>
<dbReference type="Proteomes" id="UP001060085">
    <property type="component" value="Linkage Group LG05"/>
</dbReference>
<dbReference type="EMBL" id="CM044705">
    <property type="protein sequence ID" value="KAI5663128.1"/>
    <property type="molecule type" value="Genomic_DNA"/>
</dbReference>
<comment type="caution">
    <text evidence="1">The sequence shown here is derived from an EMBL/GenBank/DDBJ whole genome shotgun (WGS) entry which is preliminary data.</text>
</comment>
<accession>A0ACC0AUK5</accession>
<keyword evidence="2" id="KW-1185">Reference proteome</keyword>
<organism evidence="1 2">
    <name type="scientific">Catharanthus roseus</name>
    <name type="common">Madagascar periwinkle</name>
    <name type="synonym">Vinca rosea</name>
    <dbReference type="NCBI Taxonomy" id="4058"/>
    <lineage>
        <taxon>Eukaryota</taxon>
        <taxon>Viridiplantae</taxon>
        <taxon>Streptophyta</taxon>
        <taxon>Embryophyta</taxon>
        <taxon>Tracheophyta</taxon>
        <taxon>Spermatophyta</taxon>
        <taxon>Magnoliopsida</taxon>
        <taxon>eudicotyledons</taxon>
        <taxon>Gunneridae</taxon>
        <taxon>Pentapetalae</taxon>
        <taxon>asterids</taxon>
        <taxon>lamiids</taxon>
        <taxon>Gentianales</taxon>
        <taxon>Apocynaceae</taxon>
        <taxon>Rauvolfioideae</taxon>
        <taxon>Vinceae</taxon>
        <taxon>Catharanthinae</taxon>
        <taxon>Catharanthus</taxon>
    </lineage>
</organism>
<name>A0ACC0AUK5_CATRO</name>
<reference evidence="2" key="1">
    <citation type="journal article" date="2023" name="Nat. Plants">
        <title>Single-cell RNA sequencing provides a high-resolution roadmap for understanding the multicellular compartmentation of specialized metabolism.</title>
        <authorList>
            <person name="Sun S."/>
            <person name="Shen X."/>
            <person name="Li Y."/>
            <person name="Li Y."/>
            <person name="Wang S."/>
            <person name="Li R."/>
            <person name="Zhang H."/>
            <person name="Shen G."/>
            <person name="Guo B."/>
            <person name="Wei J."/>
            <person name="Xu J."/>
            <person name="St-Pierre B."/>
            <person name="Chen S."/>
            <person name="Sun C."/>
        </authorList>
    </citation>
    <scope>NUCLEOTIDE SEQUENCE [LARGE SCALE GENOMIC DNA]</scope>
</reference>